<feature type="domain" description="IFT122 first beta-propeller" evidence="10">
    <location>
        <begin position="172"/>
        <end position="277"/>
    </location>
</feature>
<dbReference type="GO" id="GO:1905515">
    <property type="term" value="P:non-motile cilium assembly"/>
    <property type="evidence" value="ECO:0007669"/>
    <property type="project" value="TreeGrafter"/>
</dbReference>
<dbReference type="Pfam" id="PF25295">
    <property type="entry name" value="TPR_IFT122"/>
    <property type="match status" value="1"/>
</dbReference>
<dbReference type="InterPro" id="IPR056153">
    <property type="entry name" value="Beta-prop_IFT122_1st"/>
</dbReference>
<feature type="compositionally biased region" description="Polar residues" evidence="8">
    <location>
        <begin position="1287"/>
        <end position="1298"/>
    </location>
</feature>
<keyword evidence="5" id="KW-0969">Cilium</keyword>
<dbReference type="GO" id="GO:0030991">
    <property type="term" value="C:intraciliary transport particle A"/>
    <property type="evidence" value="ECO:0007669"/>
    <property type="project" value="TreeGrafter"/>
</dbReference>
<comment type="caution">
    <text evidence="12">The sequence shown here is derived from an EMBL/GenBank/DDBJ whole genome shotgun (WGS) entry which is preliminary data.</text>
</comment>
<evidence type="ECO:0000313" key="12">
    <source>
        <dbReference type="EMBL" id="KAA6394259.1"/>
    </source>
</evidence>
<dbReference type="SMART" id="SM00320">
    <property type="entry name" value="WD40"/>
    <property type="match status" value="4"/>
</dbReference>
<keyword evidence="3 7" id="KW-0853">WD repeat</keyword>
<feature type="repeat" description="WD" evidence="7">
    <location>
        <begin position="205"/>
        <end position="237"/>
    </location>
</feature>
<dbReference type="OrthoDB" id="10255582at2759"/>
<dbReference type="SUPFAM" id="SSF50978">
    <property type="entry name" value="WD40 repeat-like"/>
    <property type="match status" value="1"/>
</dbReference>
<comment type="subcellular location">
    <subcellularLocation>
        <location evidence="1">Cell projection</location>
        <location evidence="1">Cilium</location>
    </subcellularLocation>
</comment>
<dbReference type="Proteomes" id="UP000324800">
    <property type="component" value="Unassembled WGS sequence"/>
</dbReference>
<keyword evidence="12" id="KW-0282">Flagellum</keyword>
<dbReference type="InterPro" id="IPR056152">
    <property type="entry name" value="Beta-prop_IFT122_2nd"/>
</dbReference>
<dbReference type="InterPro" id="IPR001680">
    <property type="entry name" value="WD40_rpt"/>
</dbReference>
<feature type="compositionally biased region" description="Low complexity" evidence="8">
    <location>
        <begin position="1303"/>
        <end position="1332"/>
    </location>
</feature>
<organism evidence="12 13">
    <name type="scientific">Streblomastix strix</name>
    <dbReference type="NCBI Taxonomy" id="222440"/>
    <lineage>
        <taxon>Eukaryota</taxon>
        <taxon>Metamonada</taxon>
        <taxon>Preaxostyla</taxon>
        <taxon>Oxymonadida</taxon>
        <taxon>Streblomastigidae</taxon>
        <taxon>Streblomastix</taxon>
    </lineage>
</organism>
<dbReference type="EMBL" id="SNRW01001993">
    <property type="protein sequence ID" value="KAA6394259.1"/>
    <property type="molecule type" value="Genomic_DNA"/>
</dbReference>
<feature type="compositionally biased region" description="Low complexity" evidence="8">
    <location>
        <begin position="1556"/>
        <end position="1568"/>
    </location>
</feature>
<evidence type="ECO:0000256" key="5">
    <source>
        <dbReference type="ARBA" id="ARBA00023069"/>
    </source>
</evidence>
<dbReference type="InterPro" id="IPR039857">
    <property type="entry name" value="Ift122/121"/>
</dbReference>
<dbReference type="Pfam" id="PF23377">
    <property type="entry name" value="Beta-prop_IFT122_2nd"/>
    <property type="match status" value="1"/>
</dbReference>
<evidence type="ECO:0000313" key="13">
    <source>
        <dbReference type="Proteomes" id="UP000324800"/>
    </source>
</evidence>
<dbReference type="GO" id="GO:0035721">
    <property type="term" value="P:intraciliary retrograde transport"/>
    <property type="evidence" value="ECO:0007669"/>
    <property type="project" value="TreeGrafter"/>
</dbReference>
<keyword evidence="6" id="KW-0966">Cell projection</keyword>
<evidence type="ECO:0000256" key="7">
    <source>
        <dbReference type="PROSITE-ProRule" id="PRU00221"/>
    </source>
</evidence>
<dbReference type="InterPro" id="IPR036322">
    <property type="entry name" value="WD40_repeat_dom_sf"/>
</dbReference>
<dbReference type="PROSITE" id="PS50082">
    <property type="entry name" value="WD_REPEATS_2"/>
    <property type="match status" value="1"/>
</dbReference>
<accession>A0A5J4WIS6</accession>
<sequence>MSGIDCDTQSSLQMMEPALAIVVDHIQTSASGRVQIELRTPAHRGGGINDKNNAIPQEKIAEFGAKYNSSGLVVKQTVDQRACNHAAHTEQGVLQIADHRLDKEDQDFLGVERIEECEGLAEEERLEDSSGIGQCPGGLFVQVQYFQALVAKMKTKIIIEKDLLPTDDPVWGMTFSPDGRQLLSVCGIYIFVLDVTTAEFKLSQVKAHKDTIYAIAYCPDGSMFATGGADKTVKIWSPEIKGRLMYPHSSTVQCLAFNPVTKTLASGAENDLGIWQEGVAQMVVRWPIPGNWAFQWVSLYQGKRWKVSQGDPKEGANLVLNVEYCGLLTFGCWDQTISFFDGNGKQMFETKKIDFDPCAMLPFQGGEYFILAGSNKEAVLFSREGIKLSNLSQSNNWIFSGAVRGRTEFIALPTDNARVAIYTCLFDTVHGLYQDQYTFRDMMTDVVVQSLTDAQLQLRISCNDCVQKIAVYKGRLAIQLSTQIVVYDVYTEQTEDEAQIFQYKMKHKFSFTEECSLLLATAQHVVVCEVQSIVLLDGQGKRVRDWKLDSVILYLKVIGGPAGRECLVAGLLSGAVHTLYVDSPFTTRILIHSAPVRCLDYSMSRSNLAVVDDNFELFVYEVSTQEVVLREKGVTGVAWNTEFEQMLCYSGAGMLTIKVADLPPYRQRMQGLVVGLKGSKVFCLRRVAMLTYDVPQSDALTQFVGRNDYESGYRVGCLGVTSDDWKQLGIQALRGLELLIAKKALLRAKEMRFLDLISELEQDMKRGNVDRKIMEAKVLAFGGEYMAAAQLYVSAGQTDRAVELFADLRDYESALQFAKLTGNQQATQKLAQAQAKWCEEIGKIRDAARVYALAQMPLKAVAILGERGLVDDLADIMRQLQPTDTASLEKCGEYFVRFKQHAYARETFMKKGDTASLVQLHVRLEEWENAIVVAEANPKCLSLVFLPYAAWLAEKGSFDSAQKAFHRAGRPDQAIGLLKEMSKDAINKGQYDVAARCLWMTALEFLSTRDPQASIKSEYSLLLAQIYFAYASINSAVKDPITTRAPSAVFNAGLFLCNTLRSEQFMRLHAHQSEMSQVQQNYIQNVETVDSSDNEQQDQNKYDENGNEIPIEFRKQYTNNQQLQKQQQQPQMMLSMITSSLPAQTPKGISYALILYALHRYGQALGAWRFVRLVCASLADMVLPRALASEVEVASLLVRGKPMSDAPHLTQFCWRCASGNALLIGSRTGDCCQYCRHTFIRSCISFLQLPLVEFFGDETLTDPEIEQLLRSLPPSTLASAKQAAGSMYQTSDNTNPTRRNQKLQKSQSPQGQQGPNRLSSANQQKRQSSSAQKQKRLDADGWQEENAGDGEQGYQRLSFNQNDNRSGSNINEYGNNGSLMGGNNQDSGQIGVGPKAVGLYTNTDFARQLFEVQHGDANHRVVLDKEGLRQMPPTAVHVIHNPPPLKWKFYANLAPDIGVVICSACLQFFSEDDFSRGIFEAGGCPFCGTALENLDNDIRKLYASPESDADATLDLLRQQGSTPRPLSDDQGRLDAALKTSTKNIKAKASLKPMNTGQSGSVSQQGEQQPISTKKGSVWRKKKIGEDGT</sequence>
<feature type="compositionally biased region" description="Polar residues" evidence="8">
    <location>
        <begin position="1355"/>
        <end position="1388"/>
    </location>
</feature>
<dbReference type="GO" id="GO:0061512">
    <property type="term" value="P:protein localization to cilium"/>
    <property type="evidence" value="ECO:0007669"/>
    <property type="project" value="TreeGrafter"/>
</dbReference>
<dbReference type="PROSITE" id="PS50294">
    <property type="entry name" value="WD_REPEATS_REGION"/>
    <property type="match status" value="1"/>
</dbReference>
<evidence type="ECO:0000259" key="10">
    <source>
        <dbReference type="Pfam" id="PF23381"/>
    </source>
</evidence>
<dbReference type="Gene3D" id="3.40.140.10">
    <property type="entry name" value="Cytidine Deaminase, domain 2"/>
    <property type="match status" value="1"/>
</dbReference>
<dbReference type="PANTHER" id="PTHR12764">
    <property type="entry name" value="WD REPEAT DOMAIN-RELATED"/>
    <property type="match status" value="1"/>
</dbReference>
<dbReference type="Gene3D" id="2.130.10.10">
    <property type="entry name" value="YVTN repeat-like/Quinoprotein amine dehydrogenase"/>
    <property type="match status" value="2"/>
</dbReference>
<dbReference type="SUPFAM" id="SSF101908">
    <property type="entry name" value="Putative isomerase YbhE"/>
    <property type="match status" value="1"/>
</dbReference>
<dbReference type="Pfam" id="PF23381">
    <property type="entry name" value="Beta-prop_IFT122_1st"/>
    <property type="match status" value="1"/>
</dbReference>
<evidence type="ECO:0000256" key="2">
    <source>
        <dbReference type="ARBA" id="ARBA00019442"/>
    </source>
</evidence>
<dbReference type="InterPro" id="IPR057411">
    <property type="entry name" value="TPR_IFT122"/>
</dbReference>
<evidence type="ECO:0000256" key="8">
    <source>
        <dbReference type="SAM" id="MobiDB-lite"/>
    </source>
</evidence>
<dbReference type="GO" id="GO:0097730">
    <property type="term" value="C:non-motile cilium"/>
    <property type="evidence" value="ECO:0007669"/>
    <property type="project" value="TreeGrafter"/>
</dbReference>
<evidence type="ECO:0000256" key="3">
    <source>
        <dbReference type="ARBA" id="ARBA00022574"/>
    </source>
</evidence>
<feature type="domain" description="IFT122 second beta-propeller" evidence="9">
    <location>
        <begin position="430"/>
        <end position="689"/>
    </location>
</feature>
<feature type="region of interest" description="Disordered" evidence="8">
    <location>
        <begin position="1543"/>
        <end position="1588"/>
    </location>
</feature>
<proteinExistence type="predicted"/>
<dbReference type="InterPro" id="IPR015943">
    <property type="entry name" value="WD40/YVTN_repeat-like_dom_sf"/>
</dbReference>
<keyword evidence="4" id="KW-0677">Repeat</keyword>
<reference evidence="12 13" key="1">
    <citation type="submission" date="2019-03" db="EMBL/GenBank/DDBJ databases">
        <title>Single cell metagenomics reveals metabolic interactions within the superorganism composed of flagellate Streblomastix strix and complex community of Bacteroidetes bacteria on its surface.</title>
        <authorList>
            <person name="Treitli S.C."/>
            <person name="Kolisko M."/>
            <person name="Husnik F."/>
            <person name="Keeling P."/>
            <person name="Hampl V."/>
        </authorList>
    </citation>
    <scope>NUCLEOTIDE SEQUENCE [LARGE SCALE GENOMIC DNA]</scope>
    <source>
        <strain evidence="12">ST1C</strain>
    </source>
</reference>
<gene>
    <name evidence="12" type="ORF">EZS28_010213</name>
</gene>
<dbReference type="Gene3D" id="1.25.40.470">
    <property type="match status" value="1"/>
</dbReference>
<protein>
    <recommendedName>
        <fullName evidence="2">Intraflagellar transport protein 122 homolog</fullName>
    </recommendedName>
</protein>
<dbReference type="PANTHER" id="PTHR12764:SF4">
    <property type="entry name" value="INTRAFLAGELLAR TRANSPORT PROTEIN 122 HOMOLOG"/>
    <property type="match status" value="1"/>
</dbReference>
<feature type="region of interest" description="Disordered" evidence="8">
    <location>
        <begin position="1279"/>
        <end position="1388"/>
    </location>
</feature>
<evidence type="ECO:0000256" key="1">
    <source>
        <dbReference type="ARBA" id="ARBA00004138"/>
    </source>
</evidence>
<feature type="domain" description="Intraflagellar transport protein 122 homolog TPR" evidence="11">
    <location>
        <begin position="697"/>
        <end position="1061"/>
    </location>
</feature>
<evidence type="ECO:0000256" key="6">
    <source>
        <dbReference type="ARBA" id="ARBA00023273"/>
    </source>
</evidence>
<name>A0A5J4WIS6_9EUKA</name>
<evidence type="ECO:0000259" key="11">
    <source>
        <dbReference type="Pfam" id="PF25295"/>
    </source>
</evidence>
<evidence type="ECO:0000256" key="4">
    <source>
        <dbReference type="ARBA" id="ARBA00022737"/>
    </source>
</evidence>
<evidence type="ECO:0000259" key="9">
    <source>
        <dbReference type="Pfam" id="PF23377"/>
    </source>
</evidence>